<dbReference type="AlphaFoldDB" id="A0A0N8SLP9"/>
<evidence type="ECO:0000256" key="1">
    <source>
        <dbReference type="SAM" id="SignalP"/>
    </source>
</evidence>
<proteinExistence type="predicted"/>
<dbReference type="EMBL" id="LJRC01000088">
    <property type="protein sequence ID" value="KPY38600.1"/>
    <property type="molecule type" value="Genomic_DNA"/>
</dbReference>
<gene>
    <name evidence="2" type="ORF">ALO52_02769</name>
</gene>
<evidence type="ECO:0000313" key="2">
    <source>
        <dbReference type="EMBL" id="KPY38600.1"/>
    </source>
</evidence>
<comment type="caution">
    <text evidence="2">The sequence shown here is derived from an EMBL/GenBank/DDBJ whole genome shotgun (WGS) entry which is preliminary data.</text>
</comment>
<organism evidence="2 3">
    <name type="scientific">Pseudomonas syringae pv. primulae</name>
    <dbReference type="NCBI Taxonomy" id="251707"/>
    <lineage>
        <taxon>Bacteria</taxon>
        <taxon>Pseudomonadati</taxon>
        <taxon>Pseudomonadota</taxon>
        <taxon>Gammaproteobacteria</taxon>
        <taxon>Pseudomonadales</taxon>
        <taxon>Pseudomonadaceae</taxon>
        <taxon>Pseudomonas</taxon>
    </lineage>
</organism>
<sequence length="102" mass="10690">MKLPRLSALLACAAILAPLGAQAAMDGATRSTFTQECISAAKAQNLDDKTAKAHCDCGAKQVDSHFSDKEIASLNNTGTAPSPELTSRLQKLVTENCTKAKN</sequence>
<evidence type="ECO:0000313" key="3">
    <source>
        <dbReference type="Proteomes" id="UP000050562"/>
    </source>
</evidence>
<reference evidence="2 3" key="1">
    <citation type="submission" date="2015-09" db="EMBL/GenBank/DDBJ databases">
        <title>Genome announcement of multiple Pseudomonas syringae strains.</title>
        <authorList>
            <person name="Thakur S."/>
            <person name="Wang P.W."/>
            <person name="Gong Y."/>
            <person name="Weir B.S."/>
            <person name="Guttman D.S."/>
        </authorList>
    </citation>
    <scope>NUCLEOTIDE SEQUENCE [LARGE SCALE GENOMIC DNA]</scope>
    <source>
        <strain evidence="2 3">ICMP3956</strain>
    </source>
</reference>
<accession>A0A0N8SLP9</accession>
<name>A0A0N8SLP9_9PSED</name>
<dbReference type="RefSeq" id="WP_057408694.1">
    <property type="nucleotide sequence ID" value="NZ_LJRC01000088.1"/>
</dbReference>
<keyword evidence="1" id="KW-0732">Signal</keyword>
<protein>
    <recommendedName>
        <fullName evidence="4">Secreted protein</fullName>
    </recommendedName>
</protein>
<evidence type="ECO:0008006" key="4">
    <source>
        <dbReference type="Google" id="ProtNLM"/>
    </source>
</evidence>
<feature type="chain" id="PRO_5006031639" description="Secreted protein" evidence="1">
    <location>
        <begin position="24"/>
        <end position="102"/>
    </location>
</feature>
<dbReference type="Proteomes" id="UP000050562">
    <property type="component" value="Unassembled WGS sequence"/>
</dbReference>
<dbReference type="PATRIC" id="fig|251707.3.peg.3674"/>
<feature type="signal peptide" evidence="1">
    <location>
        <begin position="1"/>
        <end position="23"/>
    </location>
</feature>